<dbReference type="PANTHER" id="PTHR41700:SF1">
    <property type="entry name" value="N-ACETYLTRANSFERASE DOMAIN-CONTAINING PROTEIN"/>
    <property type="match status" value="1"/>
</dbReference>
<protein>
    <submittedName>
        <fullName evidence="2">GNAT family N-acetyltransferase</fullName>
    </submittedName>
</protein>
<dbReference type="PANTHER" id="PTHR41700">
    <property type="entry name" value="GCN5-RELATED N-ACETYLTRANSFERASE"/>
    <property type="match status" value="1"/>
</dbReference>
<accession>A0A2W2AR24</accession>
<evidence type="ECO:0000259" key="1">
    <source>
        <dbReference type="PROSITE" id="PS51186"/>
    </source>
</evidence>
<feature type="domain" description="N-acetyltransferase" evidence="1">
    <location>
        <begin position="1"/>
        <end position="145"/>
    </location>
</feature>
<dbReference type="GO" id="GO:0016747">
    <property type="term" value="F:acyltransferase activity, transferring groups other than amino-acyl groups"/>
    <property type="evidence" value="ECO:0007669"/>
    <property type="project" value="InterPro"/>
</dbReference>
<gene>
    <name evidence="2" type="ORF">DK847_15780</name>
</gene>
<evidence type="ECO:0000313" key="2">
    <source>
        <dbReference type="EMBL" id="PZF76092.1"/>
    </source>
</evidence>
<comment type="caution">
    <text evidence="2">The sequence shown here is derived from an EMBL/GenBank/DDBJ whole genome shotgun (WGS) entry which is preliminary data.</text>
</comment>
<dbReference type="InterPro" id="IPR016181">
    <property type="entry name" value="Acyl_CoA_acyltransferase"/>
</dbReference>
<organism evidence="2 3">
    <name type="scientific">Aestuariivirga litoralis</name>
    <dbReference type="NCBI Taxonomy" id="2650924"/>
    <lineage>
        <taxon>Bacteria</taxon>
        <taxon>Pseudomonadati</taxon>
        <taxon>Pseudomonadota</taxon>
        <taxon>Alphaproteobacteria</taxon>
        <taxon>Hyphomicrobiales</taxon>
        <taxon>Aestuariivirgaceae</taxon>
        <taxon>Aestuariivirga</taxon>
    </lineage>
</organism>
<dbReference type="SUPFAM" id="SSF55729">
    <property type="entry name" value="Acyl-CoA N-acyltransferases (Nat)"/>
    <property type="match status" value="1"/>
</dbReference>
<keyword evidence="2" id="KW-0808">Transferase</keyword>
<dbReference type="InterPro" id="IPR000182">
    <property type="entry name" value="GNAT_dom"/>
</dbReference>
<reference evidence="3" key="1">
    <citation type="submission" date="2018-06" db="EMBL/GenBank/DDBJ databases">
        <title>Aestuariibacter litoralis strain KCTC 52945T.</title>
        <authorList>
            <person name="Li X."/>
            <person name="Salam N."/>
            <person name="Li J.-L."/>
            <person name="Chen Y.-M."/>
            <person name="Yang Z.-W."/>
            <person name="Zhang L.-Y."/>
            <person name="Han M.-X."/>
            <person name="Xiao M."/>
            <person name="Li W.-J."/>
        </authorList>
    </citation>
    <scope>NUCLEOTIDE SEQUENCE [LARGE SCALE GENOMIC DNA]</scope>
    <source>
        <strain evidence="3">KCTC 52945</strain>
    </source>
</reference>
<dbReference type="EMBL" id="QKVK01000007">
    <property type="protein sequence ID" value="PZF76092.1"/>
    <property type="molecule type" value="Genomic_DNA"/>
</dbReference>
<dbReference type="PROSITE" id="PS51186">
    <property type="entry name" value="GNAT"/>
    <property type="match status" value="1"/>
</dbReference>
<sequence length="243" mass="27348">MIIRDLSGMAEFFKAEQLQRDVWGADDTEDPADLMMVLQHEGGLVAGAFDEDRLVGYVFGFPTRDPHVQHSHRLAVHPDARGRSLALRLKRYQREWCLARGISIVRWTYDPLRHTNAHLNIARLGAEVCTYHPDYYGVMKGINAGLPSDRLRADWHLASERAAACAAWEPGMPRLPLPAGAERVEILPDLDRMLAEDYEAALAARLRVRAQLTRLFGEGYVIRHYDAAAAAYLLTRQAAPAEH</sequence>
<dbReference type="AlphaFoldDB" id="A0A2W2AR24"/>
<name>A0A2W2AR24_9HYPH</name>
<dbReference type="Pfam" id="PF00583">
    <property type="entry name" value="Acetyltransf_1"/>
    <property type="match status" value="1"/>
</dbReference>
<dbReference type="CDD" id="cd04301">
    <property type="entry name" value="NAT_SF"/>
    <property type="match status" value="1"/>
</dbReference>
<dbReference type="RefSeq" id="WP_111199478.1">
    <property type="nucleotide sequence ID" value="NZ_QKVK01000007.1"/>
</dbReference>
<dbReference type="InterPro" id="IPR038764">
    <property type="entry name" value="GNAT_N_AcTrfase_prd"/>
</dbReference>
<dbReference type="Gene3D" id="3.40.630.30">
    <property type="match status" value="1"/>
</dbReference>
<dbReference type="Proteomes" id="UP000248795">
    <property type="component" value="Unassembled WGS sequence"/>
</dbReference>
<evidence type="ECO:0000313" key="3">
    <source>
        <dbReference type="Proteomes" id="UP000248795"/>
    </source>
</evidence>
<proteinExistence type="predicted"/>
<keyword evidence="3" id="KW-1185">Reference proteome</keyword>